<evidence type="ECO:0000256" key="4">
    <source>
        <dbReference type="ARBA" id="ARBA00022692"/>
    </source>
</evidence>
<dbReference type="SUPFAM" id="SSF161098">
    <property type="entry name" value="MetI-like"/>
    <property type="match status" value="1"/>
</dbReference>
<dbReference type="PROSITE" id="PS50928">
    <property type="entry name" value="ABC_TM1"/>
    <property type="match status" value="1"/>
</dbReference>
<keyword evidence="4 7" id="KW-0812">Transmembrane</keyword>
<feature type="transmembrane region" description="Helical" evidence="7">
    <location>
        <begin position="143"/>
        <end position="162"/>
    </location>
</feature>
<evidence type="ECO:0000256" key="5">
    <source>
        <dbReference type="ARBA" id="ARBA00022989"/>
    </source>
</evidence>
<evidence type="ECO:0000313" key="9">
    <source>
        <dbReference type="EMBL" id="NKQ55160.1"/>
    </source>
</evidence>
<comment type="subcellular location">
    <subcellularLocation>
        <location evidence="1 7">Cell membrane</location>
        <topology evidence="1 7">Multi-pass membrane protein</topology>
    </subcellularLocation>
</comment>
<sequence>MAGLVGGGGCGVSGRWRAFGRRWLVFIVFLLLWQWITVSVANPYFPPPTQILDAAREAWLSGPGSHLFVTDAVTGDMLPSLGRLLLGWFIAVVVGVSCGLALGRLPKLTDYVSTMLFFARSVPAVLLVPVFLVAFGIGPRMEIVTILWGTIWPILLNTIDGARGVDAVKTETARAFHISRRDWVFGVVLPTALPKVFAGLRLALSIAIILMVVSELTGGADSGIGFRLINAQGGFQLAEMWAWIVLVSVLGYLANFLLTVVERRMLAWHPGFHAERLD</sequence>
<keyword evidence="6 7" id="KW-0472">Membrane</keyword>
<evidence type="ECO:0000256" key="3">
    <source>
        <dbReference type="ARBA" id="ARBA00022475"/>
    </source>
</evidence>
<feature type="transmembrane region" description="Helical" evidence="7">
    <location>
        <begin position="183"/>
        <end position="213"/>
    </location>
</feature>
<keyword evidence="2 7" id="KW-0813">Transport</keyword>
<dbReference type="PANTHER" id="PTHR30151">
    <property type="entry name" value="ALKANE SULFONATE ABC TRANSPORTER-RELATED, MEMBRANE SUBUNIT"/>
    <property type="match status" value="1"/>
</dbReference>
<keyword evidence="5 7" id="KW-1133">Transmembrane helix</keyword>
<feature type="transmembrane region" description="Helical" evidence="7">
    <location>
        <begin position="240"/>
        <end position="261"/>
    </location>
</feature>
<evidence type="ECO:0000256" key="6">
    <source>
        <dbReference type="ARBA" id="ARBA00023136"/>
    </source>
</evidence>
<comment type="caution">
    <text evidence="9">The sequence shown here is derived from an EMBL/GenBank/DDBJ whole genome shotgun (WGS) entry which is preliminary data.</text>
</comment>
<keyword evidence="10" id="KW-1185">Reference proteome</keyword>
<feature type="transmembrane region" description="Helical" evidence="7">
    <location>
        <begin position="23"/>
        <end position="45"/>
    </location>
</feature>
<evidence type="ECO:0000259" key="8">
    <source>
        <dbReference type="PROSITE" id="PS50928"/>
    </source>
</evidence>
<dbReference type="PANTHER" id="PTHR30151:SF0">
    <property type="entry name" value="ABC TRANSPORTER PERMEASE PROTEIN MJ0413-RELATED"/>
    <property type="match status" value="1"/>
</dbReference>
<dbReference type="InterPro" id="IPR035906">
    <property type="entry name" value="MetI-like_sf"/>
</dbReference>
<feature type="transmembrane region" description="Helical" evidence="7">
    <location>
        <begin position="85"/>
        <end position="105"/>
    </location>
</feature>
<evidence type="ECO:0000256" key="7">
    <source>
        <dbReference type="RuleBase" id="RU363032"/>
    </source>
</evidence>
<gene>
    <name evidence="9" type="ORF">HFP15_19950</name>
</gene>
<dbReference type="EMBL" id="JAAXLS010000013">
    <property type="protein sequence ID" value="NKQ55160.1"/>
    <property type="molecule type" value="Genomic_DNA"/>
</dbReference>
<organism evidence="9 10">
    <name type="scientific">Amycolatopsis acididurans</name>
    <dbReference type="NCBI Taxonomy" id="2724524"/>
    <lineage>
        <taxon>Bacteria</taxon>
        <taxon>Bacillati</taxon>
        <taxon>Actinomycetota</taxon>
        <taxon>Actinomycetes</taxon>
        <taxon>Pseudonocardiales</taxon>
        <taxon>Pseudonocardiaceae</taxon>
        <taxon>Amycolatopsis</taxon>
    </lineage>
</organism>
<dbReference type="Proteomes" id="UP000715441">
    <property type="component" value="Unassembled WGS sequence"/>
</dbReference>
<dbReference type="Pfam" id="PF00528">
    <property type="entry name" value="BPD_transp_1"/>
    <property type="match status" value="1"/>
</dbReference>
<reference evidence="9 10" key="1">
    <citation type="submission" date="2020-04" db="EMBL/GenBank/DDBJ databases">
        <title>Novel species.</title>
        <authorList>
            <person name="Teo W.F.A."/>
            <person name="Lipun K."/>
            <person name="Srisuk N."/>
            <person name="Duangmal K."/>
        </authorList>
    </citation>
    <scope>NUCLEOTIDE SEQUENCE [LARGE SCALE GENOMIC DNA]</scope>
    <source>
        <strain evidence="9 10">K13G38</strain>
    </source>
</reference>
<feature type="domain" description="ABC transmembrane type-1" evidence="8">
    <location>
        <begin position="77"/>
        <end position="262"/>
    </location>
</feature>
<comment type="similarity">
    <text evidence="7">Belongs to the binding-protein-dependent transport system permease family.</text>
</comment>
<evidence type="ECO:0000256" key="1">
    <source>
        <dbReference type="ARBA" id="ARBA00004651"/>
    </source>
</evidence>
<evidence type="ECO:0000256" key="2">
    <source>
        <dbReference type="ARBA" id="ARBA00022448"/>
    </source>
</evidence>
<evidence type="ECO:0000313" key="10">
    <source>
        <dbReference type="Proteomes" id="UP000715441"/>
    </source>
</evidence>
<protein>
    <submittedName>
        <fullName evidence="9">ABC transporter permease</fullName>
    </submittedName>
</protein>
<accession>A0ABX1J9I4</accession>
<dbReference type="CDD" id="cd06261">
    <property type="entry name" value="TM_PBP2"/>
    <property type="match status" value="1"/>
</dbReference>
<dbReference type="InterPro" id="IPR000515">
    <property type="entry name" value="MetI-like"/>
</dbReference>
<proteinExistence type="inferred from homology"/>
<keyword evidence="3" id="KW-1003">Cell membrane</keyword>
<dbReference type="Gene3D" id="1.10.3720.10">
    <property type="entry name" value="MetI-like"/>
    <property type="match status" value="1"/>
</dbReference>
<feature type="transmembrane region" description="Helical" evidence="7">
    <location>
        <begin position="117"/>
        <end position="137"/>
    </location>
</feature>
<name>A0ABX1J9I4_9PSEU</name>